<evidence type="ECO:0000313" key="2">
    <source>
        <dbReference type="EMBL" id="OCT98616.1"/>
    </source>
</evidence>
<organism evidence="2 3">
    <name type="scientific">Xenopus laevis</name>
    <name type="common">African clawed frog</name>
    <dbReference type="NCBI Taxonomy" id="8355"/>
    <lineage>
        <taxon>Eukaryota</taxon>
        <taxon>Metazoa</taxon>
        <taxon>Chordata</taxon>
        <taxon>Craniata</taxon>
        <taxon>Vertebrata</taxon>
        <taxon>Euteleostomi</taxon>
        <taxon>Amphibia</taxon>
        <taxon>Batrachia</taxon>
        <taxon>Anura</taxon>
        <taxon>Pipoidea</taxon>
        <taxon>Pipidae</taxon>
        <taxon>Xenopodinae</taxon>
        <taxon>Xenopus</taxon>
        <taxon>Xenopus</taxon>
    </lineage>
</organism>
<protein>
    <recommendedName>
        <fullName evidence="1">START domain-containing protein</fullName>
    </recommendedName>
</protein>
<name>A0A974DX66_XENLA</name>
<dbReference type="EMBL" id="CM004467">
    <property type="protein sequence ID" value="OCT98616.1"/>
    <property type="molecule type" value="Genomic_DNA"/>
</dbReference>
<dbReference type="Gene3D" id="3.30.530.20">
    <property type="match status" value="1"/>
</dbReference>
<dbReference type="InterPro" id="IPR023393">
    <property type="entry name" value="START-like_dom_sf"/>
</dbReference>
<dbReference type="Proteomes" id="UP000694892">
    <property type="component" value="Chromosome 1S"/>
</dbReference>
<gene>
    <name evidence="2" type="ORF">XELAEV_18010852mg</name>
</gene>
<accession>A0A974DX66</accession>
<feature type="domain" description="START" evidence="1">
    <location>
        <begin position="37"/>
        <end position="142"/>
    </location>
</feature>
<dbReference type="Pfam" id="PF01852">
    <property type="entry name" value="START"/>
    <property type="match status" value="1"/>
</dbReference>
<sequence>MLLSGGAPRMGRDWLGGPWRECSSLSSGYEKGEVQMSCEVIETAGEDDKIFHITSPRMKLSKSRDFGILMSQRYTIKQGSGPYMIATRSLSLASHPPTAEYLRSEVQCADFLIHSLGTGLCHVCVFLLLNSQCQLVTRAVSHSNQSAIATIAIYLFG</sequence>
<dbReference type="InterPro" id="IPR002913">
    <property type="entry name" value="START_lipid-bd_dom"/>
</dbReference>
<evidence type="ECO:0000259" key="1">
    <source>
        <dbReference type="Pfam" id="PF01852"/>
    </source>
</evidence>
<dbReference type="AlphaFoldDB" id="A0A974DX66"/>
<dbReference type="SUPFAM" id="SSF55961">
    <property type="entry name" value="Bet v1-like"/>
    <property type="match status" value="1"/>
</dbReference>
<dbReference type="GO" id="GO:0008289">
    <property type="term" value="F:lipid binding"/>
    <property type="evidence" value="ECO:0007669"/>
    <property type="project" value="InterPro"/>
</dbReference>
<proteinExistence type="predicted"/>
<reference evidence="3" key="1">
    <citation type="journal article" date="2016" name="Nature">
        <title>Genome evolution in the allotetraploid frog Xenopus laevis.</title>
        <authorList>
            <person name="Session A.M."/>
            <person name="Uno Y."/>
            <person name="Kwon T."/>
            <person name="Chapman J.A."/>
            <person name="Toyoda A."/>
            <person name="Takahashi S."/>
            <person name="Fukui A."/>
            <person name="Hikosaka A."/>
            <person name="Suzuki A."/>
            <person name="Kondo M."/>
            <person name="van Heeringen S.J."/>
            <person name="Quigley I."/>
            <person name="Heinz S."/>
            <person name="Ogino H."/>
            <person name="Ochi H."/>
            <person name="Hellsten U."/>
            <person name="Lyons J.B."/>
            <person name="Simakov O."/>
            <person name="Putnam N."/>
            <person name="Stites J."/>
            <person name="Kuroki Y."/>
            <person name="Tanaka T."/>
            <person name="Michiue T."/>
            <person name="Watanabe M."/>
            <person name="Bogdanovic O."/>
            <person name="Lister R."/>
            <person name="Georgiou G."/>
            <person name="Paranjpe S.S."/>
            <person name="van Kruijsbergen I."/>
            <person name="Shu S."/>
            <person name="Carlson J."/>
            <person name="Kinoshita T."/>
            <person name="Ohta Y."/>
            <person name="Mawaribuchi S."/>
            <person name="Jenkins J."/>
            <person name="Grimwood J."/>
            <person name="Schmutz J."/>
            <person name="Mitros T."/>
            <person name="Mozaffari S.V."/>
            <person name="Suzuki Y."/>
            <person name="Haramoto Y."/>
            <person name="Yamamoto T.S."/>
            <person name="Takagi C."/>
            <person name="Heald R."/>
            <person name="Miller K."/>
            <person name="Haudenschild C."/>
            <person name="Kitzman J."/>
            <person name="Nakayama T."/>
            <person name="Izutsu Y."/>
            <person name="Robert J."/>
            <person name="Fortriede J."/>
            <person name="Burns K."/>
            <person name="Lotay V."/>
            <person name="Karimi K."/>
            <person name="Yasuoka Y."/>
            <person name="Dichmann D.S."/>
            <person name="Flajnik M.F."/>
            <person name="Houston D.W."/>
            <person name="Shendure J."/>
            <person name="DuPasquier L."/>
            <person name="Vize P.D."/>
            <person name="Zorn A.M."/>
            <person name="Ito M."/>
            <person name="Marcotte E.M."/>
            <person name="Wallingford J.B."/>
            <person name="Ito Y."/>
            <person name="Asashima M."/>
            <person name="Ueno N."/>
            <person name="Matsuda Y."/>
            <person name="Veenstra G.J."/>
            <person name="Fujiyama A."/>
            <person name="Harland R.M."/>
            <person name="Taira M."/>
            <person name="Rokhsar D.S."/>
        </authorList>
    </citation>
    <scope>NUCLEOTIDE SEQUENCE [LARGE SCALE GENOMIC DNA]</scope>
    <source>
        <strain evidence="3">J</strain>
    </source>
</reference>
<evidence type="ECO:0000313" key="3">
    <source>
        <dbReference type="Proteomes" id="UP000694892"/>
    </source>
</evidence>